<dbReference type="EMBL" id="BDDX01000001">
    <property type="protein sequence ID" value="GAT90033.1"/>
    <property type="molecule type" value="Genomic_DNA"/>
</dbReference>
<gene>
    <name evidence="1" type="ORF">FF306_00124</name>
</gene>
<protein>
    <submittedName>
        <fullName evidence="1">Uncharacterized protein</fullName>
    </submittedName>
</protein>
<proteinExistence type="predicted"/>
<evidence type="ECO:0000313" key="1">
    <source>
        <dbReference type="EMBL" id="GAT90033.1"/>
    </source>
</evidence>
<dbReference type="Proteomes" id="UP000186588">
    <property type="component" value="Unassembled WGS sequence"/>
</dbReference>
<comment type="caution">
    <text evidence="1">The sequence shown here is derived from an EMBL/GenBank/DDBJ whole genome shotgun (WGS) entry which is preliminary data.</text>
</comment>
<dbReference type="RefSeq" id="WP_094750401.1">
    <property type="nucleotide sequence ID" value="NZ_BDDX01000001.1"/>
</dbReference>
<dbReference type="Pfam" id="PF19503">
    <property type="entry name" value="DUF6037"/>
    <property type="match status" value="1"/>
</dbReference>
<sequence length="216" mass="25165">MQYNLFSGVKTLLENMRRNNIFISVDSLTYNNVSTFMVFKGQPDDLKNDLYYNMYIEFYRKNSIDNSIGPFKVNSNGFSIDELNDINIIIKKFFNVSKYANGSFSLSDFLKFINKNMSLTVVTPKNEAEKRLVSKSYSSDIDDEDKIYCFAIKKNREGYKRTEENTMKARILAPIIYKFLTSGGTKNSEDYSFCFSDKEIAQEEVIETFQKNMKKI</sequence>
<dbReference type="AlphaFoldDB" id="A0A1L8CFQ6"/>
<evidence type="ECO:0000313" key="2">
    <source>
        <dbReference type="Proteomes" id="UP000186588"/>
    </source>
</evidence>
<accession>A0A1L8CFQ6</accession>
<dbReference type="InterPro" id="IPR046100">
    <property type="entry name" value="DUF6037"/>
</dbReference>
<organism evidence="1 2">
    <name type="scientific">Apilactobacillus kunkeei</name>
    <dbReference type="NCBI Taxonomy" id="148814"/>
    <lineage>
        <taxon>Bacteria</taxon>
        <taxon>Bacillati</taxon>
        <taxon>Bacillota</taxon>
        <taxon>Bacilli</taxon>
        <taxon>Lactobacillales</taxon>
        <taxon>Lactobacillaceae</taxon>
        <taxon>Apilactobacillus</taxon>
    </lineage>
</organism>
<name>A0A1L8CFQ6_9LACO</name>
<reference evidence="1 2" key="1">
    <citation type="journal article" date="2016" name="Syst. Appl. Microbiol.">
        <title>Genomic characterization of a fructophilic bee symbiont Lactobacillus kunkeei reveals its niche-specific adaptation.</title>
        <authorList>
            <person name="Maeno S."/>
            <person name="Tanizawa Y."/>
            <person name="Kanesaki Y."/>
            <person name="Kubota E."/>
            <person name="Kumar H."/>
            <person name="Dicks L."/>
            <person name="Salminen S."/>
            <person name="Nakagawa J."/>
            <person name="Arita M."/>
            <person name="Endo A."/>
        </authorList>
    </citation>
    <scope>NUCLEOTIDE SEQUENCE [LARGE SCALE GENOMIC DNA]</scope>
    <source>
        <strain evidence="1 2">FF30-6</strain>
    </source>
</reference>